<feature type="transmembrane region" description="Helical" evidence="1">
    <location>
        <begin position="21"/>
        <end position="40"/>
    </location>
</feature>
<keyword evidence="1" id="KW-0472">Membrane</keyword>
<keyword evidence="1" id="KW-1133">Transmembrane helix</keyword>
<dbReference type="SUPFAM" id="SSF51905">
    <property type="entry name" value="FAD/NAD(P)-binding domain"/>
    <property type="match status" value="1"/>
</dbReference>
<evidence type="ECO:0000313" key="2">
    <source>
        <dbReference type="EMBL" id="EHK96367.1"/>
    </source>
</evidence>
<dbReference type="HOGENOM" id="CLU_3068866_0_0_1"/>
<organism evidence="2 3">
    <name type="scientific">Glarea lozoyensis (strain ATCC 74030 / MF5533)</name>
    <dbReference type="NCBI Taxonomy" id="1104152"/>
    <lineage>
        <taxon>Eukaryota</taxon>
        <taxon>Fungi</taxon>
        <taxon>Dikarya</taxon>
        <taxon>Ascomycota</taxon>
        <taxon>Pezizomycotina</taxon>
        <taxon>Leotiomycetes</taxon>
        <taxon>Helotiales</taxon>
        <taxon>Helotiaceae</taxon>
        <taxon>Glarea</taxon>
    </lineage>
</organism>
<dbReference type="AlphaFoldDB" id="H0EYP9"/>
<sequence>MHLSFIYTASYTFKMGIPDKPLRVIIIGAGSAGLLFAQVLKQVRKPETPFKCS</sequence>
<dbReference type="OrthoDB" id="5046242at2759"/>
<accession>H0EYP9</accession>
<gene>
    <name evidence="2" type="ORF">M7I_7956</name>
</gene>
<comment type="caution">
    <text evidence="2">The sequence shown here is derived from an EMBL/GenBank/DDBJ whole genome shotgun (WGS) entry which is preliminary data.</text>
</comment>
<protein>
    <submittedName>
        <fullName evidence="2">Uncharacterized protein</fullName>
    </submittedName>
</protein>
<dbReference type="Proteomes" id="UP000005446">
    <property type="component" value="Unassembled WGS sequence"/>
</dbReference>
<keyword evidence="3" id="KW-1185">Reference proteome</keyword>
<reference evidence="2 3" key="1">
    <citation type="journal article" date="2012" name="Eukaryot. Cell">
        <title>Genome sequence of the fungus Glarea lozoyensis: the first genome sequence of a species from the Helotiaceae family.</title>
        <authorList>
            <person name="Youssar L."/>
            <person name="Gruening B.A."/>
            <person name="Erxleben A."/>
            <person name="Guenther S."/>
            <person name="Huettel W."/>
        </authorList>
    </citation>
    <scope>NUCLEOTIDE SEQUENCE [LARGE SCALE GENOMIC DNA]</scope>
    <source>
        <strain evidence="3">ATCC 74030 / MF5533</strain>
    </source>
</reference>
<dbReference type="EMBL" id="AGUE01000255">
    <property type="protein sequence ID" value="EHK96367.1"/>
    <property type="molecule type" value="Genomic_DNA"/>
</dbReference>
<dbReference type="InterPro" id="IPR036188">
    <property type="entry name" value="FAD/NAD-bd_sf"/>
</dbReference>
<name>H0EYP9_GLAL7</name>
<proteinExistence type="predicted"/>
<evidence type="ECO:0000256" key="1">
    <source>
        <dbReference type="SAM" id="Phobius"/>
    </source>
</evidence>
<evidence type="ECO:0000313" key="3">
    <source>
        <dbReference type="Proteomes" id="UP000005446"/>
    </source>
</evidence>
<dbReference type="InParanoid" id="H0EYP9"/>
<keyword evidence="1" id="KW-0812">Transmembrane</keyword>